<dbReference type="PANTHER" id="PTHR43133:SF63">
    <property type="entry name" value="RNA POLYMERASE SIGMA FACTOR FECI-RELATED"/>
    <property type="match status" value="1"/>
</dbReference>
<keyword evidence="2" id="KW-0805">Transcription regulation</keyword>
<proteinExistence type="inferred from homology"/>
<feature type="domain" description="RNA polymerase sigma factor 70 region 4 type 2" evidence="6">
    <location>
        <begin position="121"/>
        <end position="162"/>
    </location>
</feature>
<dbReference type="InterPro" id="IPR013324">
    <property type="entry name" value="RNA_pol_sigma_r3/r4-like"/>
</dbReference>
<dbReference type="Gene3D" id="1.10.1740.10">
    <property type="match status" value="1"/>
</dbReference>
<dbReference type="InterPro" id="IPR013325">
    <property type="entry name" value="RNA_pol_sigma_r2"/>
</dbReference>
<evidence type="ECO:0000259" key="6">
    <source>
        <dbReference type="Pfam" id="PF08281"/>
    </source>
</evidence>
<dbReference type="InterPro" id="IPR013249">
    <property type="entry name" value="RNA_pol_sigma70_r4_t2"/>
</dbReference>
<evidence type="ECO:0000256" key="1">
    <source>
        <dbReference type="ARBA" id="ARBA00010641"/>
    </source>
</evidence>
<reference evidence="7 8" key="1">
    <citation type="submission" date="2024-09" db="EMBL/GenBank/DDBJ databases">
        <authorList>
            <person name="Sun Q."/>
            <person name="Mori K."/>
        </authorList>
    </citation>
    <scope>NUCLEOTIDE SEQUENCE [LARGE SCALE GENOMIC DNA]</scope>
    <source>
        <strain evidence="7 8">NCAIM B.02537</strain>
    </source>
</reference>
<dbReference type="InterPro" id="IPR039425">
    <property type="entry name" value="RNA_pol_sigma-70-like"/>
</dbReference>
<dbReference type="EMBL" id="JBHLTL010000006">
    <property type="protein sequence ID" value="MFC0589697.1"/>
    <property type="molecule type" value="Genomic_DNA"/>
</dbReference>
<keyword evidence="3" id="KW-0731">Sigma factor</keyword>
<dbReference type="RefSeq" id="WP_379481166.1">
    <property type="nucleotide sequence ID" value="NZ_JBHLTL010000006.1"/>
</dbReference>
<dbReference type="Proteomes" id="UP001589943">
    <property type="component" value="Unassembled WGS sequence"/>
</dbReference>
<evidence type="ECO:0000313" key="8">
    <source>
        <dbReference type="Proteomes" id="UP001589943"/>
    </source>
</evidence>
<comment type="caution">
    <text evidence="7">The sequence shown here is derived from an EMBL/GenBank/DDBJ whole genome shotgun (WGS) entry which is preliminary data.</text>
</comment>
<feature type="domain" description="RNA polymerase sigma-70 region 2" evidence="5">
    <location>
        <begin position="25"/>
        <end position="81"/>
    </location>
</feature>
<gene>
    <name evidence="7" type="ORF">ACFFF7_09755</name>
</gene>
<dbReference type="PANTHER" id="PTHR43133">
    <property type="entry name" value="RNA POLYMERASE ECF-TYPE SIGMA FACTO"/>
    <property type="match status" value="1"/>
</dbReference>
<sequence length="178" mass="18982">MSITEPIAAPAGLEAVLLANRGALLRFLSARGAGDAAEDILHEVWLRVTQSAGASGPIAAPLAYLYRTANSVMIDRYRARRQADARGEAWADMHAAGDPASVATPERIAIGRDTLAAIFHALDAASPRAAAVFRQHRIEGVPQRAIAEGLGVSLSTVESDLRIAYRVIAAFRERDDEV</sequence>
<keyword evidence="4" id="KW-0804">Transcription</keyword>
<dbReference type="Gene3D" id="1.10.10.10">
    <property type="entry name" value="Winged helix-like DNA-binding domain superfamily/Winged helix DNA-binding domain"/>
    <property type="match status" value="1"/>
</dbReference>
<evidence type="ECO:0000313" key="7">
    <source>
        <dbReference type="EMBL" id="MFC0589697.1"/>
    </source>
</evidence>
<dbReference type="SUPFAM" id="SSF88659">
    <property type="entry name" value="Sigma3 and sigma4 domains of RNA polymerase sigma factors"/>
    <property type="match status" value="1"/>
</dbReference>
<evidence type="ECO:0000259" key="5">
    <source>
        <dbReference type="Pfam" id="PF04542"/>
    </source>
</evidence>
<evidence type="ECO:0000256" key="4">
    <source>
        <dbReference type="ARBA" id="ARBA00023163"/>
    </source>
</evidence>
<dbReference type="NCBIfam" id="TIGR02937">
    <property type="entry name" value="sigma70-ECF"/>
    <property type="match status" value="1"/>
</dbReference>
<dbReference type="InterPro" id="IPR014284">
    <property type="entry name" value="RNA_pol_sigma-70_dom"/>
</dbReference>
<dbReference type="InterPro" id="IPR036388">
    <property type="entry name" value="WH-like_DNA-bd_sf"/>
</dbReference>
<dbReference type="InterPro" id="IPR007627">
    <property type="entry name" value="RNA_pol_sigma70_r2"/>
</dbReference>
<dbReference type="SUPFAM" id="SSF88946">
    <property type="entry name" value="Sigma2 domain of RNA polymerase sigma factors"/>
    <property type="match status" value="1"/>
</dbReference>
<dbReference type="Pfam" id="PF08281">
    <property type="entry name" value="Sigma70_r4_2"/>
    <property type="match status" value="1"/>
</dbReference>
<keyword evidence="8" id="KW-1185">Reference proteome</keyword>
<dbReference type="Pfam" id="PF04542">
    <property type="entry name" value="Sigma70_r2"/>
    <property type="match status" value="1"/>
</dbReference>
<evidence type="ECO:0000256" key="2">
    <source>
        <dbReference type="ARBA" id="ARBA00023015"/>
    </source>
</evidence>
<accession>A0ABV6PIN9</accession>
<name>A0ABV6PIN9_9SPHN</name>
<organism evidence="7 8">
    <name type="scientific">Novosphingobium aquiterrae</name>
    <dbReference type="NCBI Taxonomy" id="624388"/>
    <lineage>
        <taxon>Bacteria</taxon>
        <taxon>Pseudomonadati</taxon>
        <taxon>Pseudomonadota</taxon>
        <taxon>Alphaproteobacteria</taxon>
        <taxon>Sphingomonadales</taxon>
        <taxon>Sphingomonadaceae</taxon>
        <taxon>Novosphingobium</taxon>
    </lineage>
</organism>
<protein>
    <submittedName>
        <fullName evidence="7">RNA polymerase sigma factor</fullName>
    </submittedName>
</protein>
<evidence type="ECO:0000256" key="3">
    <source>
        <dbReference type="ARBA" id="ARBA00023082"/>
    </source>
</evidence>
<comment type="similarity">
    <text evidence="1">Belongs to the sigma-70 factor family. ECF subfamily.</text>
</comment>